<reference evidence="4" key="1">
    <citation type="journal article" date="2021" name="Genome Biol. Evol.">
        <title>A High-Quality Reference Genome for a Parasitic Bivalve with Doubly Uniparental Inheritance (Bivalvia: Unionida).</title>
        <authorList>
            <person name="Smith C.H."/>
        </authorList>
    </citation>
    <scope>NUCLEOTIDE SEQUENCE</scope>
    <source>
        <strain evidence="4">CHS0354</strain>
    </source>
</reference>
<dbReference type="InterPro" id="IPR010606">
    <property type="entry name" value="Mib_Herc2"/>
</dbReference>
<reference evidence="4" key="3">
    <citation type="submission" date="2023-05" db="EMBL/GenBank/DDBJ databases">
        <authorList>
            <person name="Smith C.H."/>
        </authorList>
    </citation>
    <scope>NUCLEOTIDE SEQUENCE</scope>
    <source>
        <strain evidence="4">CHS0354</strain>
        <tissue evidence="4">Mantle</tissue>
    </source>
</reference>
<evidence type="ECO:0000256" key="1">
    <source>
        <dbReference type="SAM" id="Coils"/>
    </source>
</evidence>
<keyword evidence="2" id="KW-0732">Signal</keyword>
<sequence length="369" mass="41655">MTHFPACQSLLFEFLFIQMAVSSSTEIKRLSSMLSVVTLKQETMQLEMKFLKDDVLELREELHQARQQLDVLGGIINGTKMKDSGENKCSCETIANLTNELQDTRLHGINNSERTLKLESFSKQWAYEVQELKKISSTAKALEKGFRQEKQLRKDFEMRTDTRLFATNDIFNMNQTRQSSSQSKDNDSSIEKMNSSLHGLLVDVEDIKSSIRNIQNDTCVLHSTFQSQSTILANSSNTTRRNDTEIRQIYSELQSLKGVIANISGCKTSILVPSTTSSRTTTSRMSLTPPLCARMVTDETLILGSIKLGSRVVRGRDWAWGNQDGVPPTTGTVDKIDSLPGWVWVRWGSGMYVNYRVGEGSKFDLYICE</sequence>
<dbReference type="InterPro" id="IPR037252">
    <property type="entry name" value="Mib_Herc2_sf"/>
</dbReference>
<name>A0AAE0TIH7_9BIVA</name>
<dbReference type="GO" id="GO:0016567">
    <property type="term" value="P:protein ubiquitination"/>
    <property type="evidence" value="ECO:0007669"/>
    <property type="project" value="InterPro"/>
</dbReference>
<evidence type="ECO:0000313" key="4">
    <source>
        <dbReference type="EMBL" id="KAK3610555.1"/>
    </source>
</evidence>
<comment type="caution">
    <text evidence="4">The sequence shown here is derived from an EMBL/GenBank/DDBJ whole genome shotgun (WGS) entry which is preliminary data.</text>
</comment>
<dbReference type="EMBL" id="JAEAOA010000587">
    <property type="protein sequence ID" value="KAK3610555.1"/>
    <property type="molecule type" value="Genomic_DNA"/>
</dbReference>
<dbReference type="Proteomes" id="UP001195483">
    <property type="component" value="Unassembled WGS sequence"/>
</dbReference>
<evidence type="ECO:0000256" key="2">
    <source>
        <dbReference type="SAM" id="SignalP"/>
    </source>
</evidence>
<feature type="domain" description="MIB/HERC2" evidence="3">
    <location>
        <begin position="298"/>
        <end position="369"/>
    </location>
</feature>
<protein>
    <recommendedName>
        <fullName evidence="3">MIB/HERC2 domain-containing protein</fullName>
    </recommendedName>
</protein>
<feature type="coiled-coil region" evidence="1">
    <location>
        <begin position="41"/>
        <end position="68"/>
    </location>
</feature>
<dbReference type="Pfam" id="PF06701">
    <property type="entry name" value="MIB_HERC2"/>
    <property type="match status" value="1"/>
</dbReference>
<accession>A0AAE0TIH7</accession>
<keyword evidence="1" id="KW-0175">Coiled coil</keyword>
<keyword evidence="5" id="KW-1185">Reference proteome</keyword>
<dbReference type="PROSITE" id="PS51416">
    <property type="entry name" value="MIB_HERC2"/>
    <property type="match status" value="1"/>
</dbReference>
<dbReference type="Gene3D" id="2.30.30.40">
    <property type="entry name" value="SH3 Domains"/>
    <property type="match status" value="1"/>
</dbReference>
<organism evidence="4 5">
    <name type="scientific">Potamilus streckersoni</name>
    <dbReference type="NCBI Taxonomy" id="2493646"/>
    <lineage>
        <taxon>Eukaryota</taxon>
        <taxon>Metazoa</taxon>
        <taxon>Spiralia</taxon>
        <taxon>Lophotrochozoa</taxon>
        <taxon>Mollusca</taxon>
        <taxon>Bivalvia</taxon>
        <taxon>Autobranchia</taxon>
        <taxon>Heteroconchia</taxon>
        <taxon>Palaeoheterodonta</taxon>
        <taxon>Unionida</taxon>
        <taxon>Unionoidea</taxon>
        <taxon>Unionidae</taxon>
        <taxon>Ambleminae</taxon>
        <taxon>Lampsilini</taxon>
        <taxon>Potamilus</taxon>
    </lineage>
</organism>
<dbReference type="GO" id="GO:0004842">
    <property type="term" value="F:ubiquitin-protein transferase activity"/>
    <property type="evidence" value="ECO:0007669"/>
    <property type="project" value="InterPro"/>
</dbReference>
<evidence type="ECO:0000259" key="3">
    <source>
        <dbReference type="PROSITE" id="PS51416"/>
    </source>
</evidence>
<dbReference type="SUPFAM" id="SSF159034">
    <property type="entry name" value="Mib/herc2 domain-like"/>
    <property type="match status" value="1"/>
</dbReference>
<dbReference type="AlphaFoldDB" id="A0AAE0TIH7"/>
<feature type="chain" id="PRO_5042237250" description="MIB/HERC2 domain-containing protein" evidence="2">
    <location>
        <begin position="23"/>
        <end position="369"/>
    </location>
</feature>
<reference evidence="4" key="2">
    <citation type="journal article" date="2021" name="Genome Biol. Evol.">
        <title>Developing a high-quality reference genome for a parasitic bivalve with doubly uniparental inheritance (Bivalvia: Unionida).</title>
        <authorList>
            <person name="Smith C.H."/>
        </authorList>
    </citation>
    <scope>NUCLEOTIDE SEQUENCE</scope>
    <source>
        <strain evidence="4">CHS0354</strain>
        <tissue evidence="4">Mantle</tissue>
    </source>
</reference>
<evidence type="ECO:0000313" key="5">
    <source>
        <dbReference type="Proteomes" id="UP001195483"/>
    </source>
</evidence>
<proteinExistence type="predicted"/>
<feature type="signal peptide" evidence="2">
    <location>
        <begin position="1"/>
        <end position="22"/>
    </location>
</feature>
<gene>
    <name evidence="4" type="ORF">CHS0354_008991</name>
</gene>
<dbReference type="GO" id="GO:0046872">
    <property type="term" value="F:metal ion binding"/>
    <property type="evidence" value="ECO:0007669"/>
    <property type="project" value="InterPro"/>
</dbReference>